<evidence type="ECO:0000313" key="1">
    <source>
        <dbReference type="EMBL" id="TWU41928.1"/>
    </source>
</evidence>
<name>A0A5C6DZ50_9BACT</name>
<dbReference type="Proteomes" id="UP000319143">
    <property type="component" value="Unassembled WGS sequence"/>
</dbReference>
<organism evidence="1 2">
    <name type="scientific">Novipirellula artificiosorum</name>
    <dbReference type="NCBI Taxonomy" id="2528016"/>
    <lineage>
        <taxon>Bacteria</taxon>
        <taxon>Pseudomonadati</taxon>
        <taxon>Planctomycetota</taxon>
        <taxon>Planctomycetia</taxon>
        <taxon>Pirellulales</taxon>
        <taxon>Pirellulaceae</taxon>
        <taxon>Novipirellula</taxon>
    </lineage>
</organism>
<comment type="caution">
    <text evidence="1">The sequence shown here is derived from an EMBL/GenBank/DDBJ whole genome shotgun (WGS) entry which is preliminary data.</text>
</comment>
<protein>
    <submittedName>
        <fullName evidence="1">Uncharacterized protein</fullName>
    </submittedName>
</protein>
<reference evidence="1 2" key="1">
    <citation type="submission" date="2019-02" db="EMBL/GenBank/DDBJ databases">
        <title>Deep-cultivation of Planctomycetes and their phenomic and genomic characterization uncovers novel biology.</title>
        <authorList>
            <person name="Wiegand S."/>
            <person name="Jogler M."/>
            <person name="Boedeker C."/>
            <person name="Pinto D."/>
            <person name="Vollmers J."/>
            <person name="Rivas-Marin E."/>
            <person name="Kohn T."/>
            <person name="Peeters S.H."/>
            <person name="Heuer A."/>
            <person name="Rast P."/>
            <person name="Oberbeckmann S."/>
            <person name="Bunk B."/>
            <person name="Jeske O."/>
            <person name="Meyerdierks A."/>
            <person name="Storesund J.E."/>
            <person name="Kallscheuer N."/>
            <person name="Luecker S."/>
            <person name="Lage O.M."/>
            <person name="Pohl T."/>
            <person name="Merkel B.J."/>
            <person name="Hornburger P."/>
            <person name="Mueller R.-W."/>
            <person name="Bruemmer F."/>
            <person name="Labrenz M."/>
            <person name="Spormann A.M."/>
            <person name="Op Den Camp H."/>
            <person name="Overmann J."/>
            <person name="Amann R."/>
            <person name="Jetten M.S.M."/>
            <person name="Mascher T."/>
            <person name="Medema M.H."/>
            <person name="Devos D.P."/>
            <person name="Kaster A.-K."/>
            <person name="Ovreas L."/>
            <person name="Rohde M."/>
            <person name="Galperin M.Y."/>
            <person name="Jogler C."/>
        </authorList>
    </citation>
    <scope>NUCLEOTIDE SEQUENCE [LARGE SCALE GENOMIC DNA]</scope>
    <source>
        <strain evidence="1 2">Poly41</strain>
    </source>
</reference>
<keyword evidence="2" id="KW-1185">Reference proteome</keyword>
<dbReference type="RefSeq" id="WP_146524081.1">
    <property type="nucleotide sequence ID" value="NZ_SJPV01000001.1"/>
</dbReference>
<dbReference type="EMBL" id="SJPV01000001">
    <property type="protein sequence ID" value="TWU41928.1"/>
    <property type="molecule type" value="Genomic_DNA"/>
</dbReference>
<proteinExistence type="predicted"/>
<sequence>MKRYAIAPLLIIASLIPCISSAQFEGMKYRIPSDANSLVLINAEKLFGSPVADRERWAARRKAAFESGISALPPDATEVLMAGRLDHEFGETVWEMSMVKLQGERNVSSVAQRFGGTMDTIDGRSAVRLPDDHYVVQIMSNLLGSYTPANRQDVTRWLKSTNTTSGSPLPEYLEQAFVYASKVGTPIVMALDLEGVVSPAKIKAGFGQFESLKASGISPDAFAKLMQGAKGVTLGITAGDDTLGAIRVDFSQSPEILGKVGKDLLIEVLQKQGVMIEDVHDWSPSINGNTFLLRGKLSSNGARRVMSVLALPPTLADSMNEAMSPGSDPEGTAKRIASQQYFQSITTLLDDLHEKPKRDHAQTFGQAAVWYDRYARKIDQLPILNVDEQLLDFGFQCSTALRNAEMAMKGVGMRSSVRTASNNPSVGASVSSYGGGYRGGYGYGGGYYGPSAPVVGVNSFNATMMEKGRSDAIIRGQERTAGAASVQQIWQAIDQATASIRRDMVQKYSADF</sequence>
<accession>A0A5C6DZ50</accession>
<dbReference type="OrthoDB" id="258179at2"/>
<dbReference type="AlphaFoldDB" id="A0A5C6DZ50"/>
<evidence type="ECO:0000313" key="2">
    <source>
        <dbReference type="Proteomes" id="UP000319143"/>
    </source>
</evidence>
<gene>
    <name evidence="1" type="ORF">Poly41_02210</name>
</gene>